<accession>A0AAJ2R1I7</accession>
<proteinExistence type="predicted"/>
<sequence length="807" mass="81994">NQSAGTTADKGGRIQNEPSGFFGGFIGDAINPGHVQRQLVANGEVLARYGDAPDSENPPQNGAVPKYVNTAEFHLNAPALKLRDTNFSAMSYTVVGGETLKTIARNVLGDSSLWWRIAEANGLAVSGDGELQAGQTLSIPKLALNANNADTFQPYDPSRVTGSLDSVLPAPAGQGGGCGALGKIIMVAVAVVATIYTAGVLGPAAAGAGTGFSATMSAGMSVLGGTAGLTSGTALAIGAASGAAGSIASQAAGNLLGVQDGFSWKGVALSALAGGISSGLATNPLFKGADLDKVLLRSTVGNVLTQGVGVVTGLQSSFSWRGVAASAAGAVAGHVAGKLLGDVVDTASWDPWAKEMITRTGAGLAAGTVASIAQGGRVSMQQVATDAFGNALGWSVAGAALPAQPNVFVSELQNSDRYAAQLRGLPGVQLTQNMTGAMITSSDDSASMLGINLPQTDPVLPEVVVRASDEDGWSNPFSNSTQSAAQWTVSNITGVARGSTVPATYTNAQQLIRPTQGPSSGNALQKSGNPSAVAGLEASRGATLPAYHQIPAGPERYTVLADNSRVGGLAGNLLGKLDSFNNSPIGMALQGLPPEGLAIGGIRAGLRWVGKTDNVGDALKAEQKLIANAESVATNSAATLSRIEGRFADVSREVGFIVDSESGVILGVRRSGIEKGTQISLDPIKDYPLMKGNVFTHNHPLGGNLSPGDVSTALGSGTSQFRAVTSTRVMSISFSNAPKGLIGEPAASVIFMNGEKSAIGATYRAGISNGSLVPPLNPAEKSVWMSDYFIQQLANRNSWIKYSITPR</sequence>
<dbReference type="Gene3D" id="3.10.350.10">
    <property type="entry name" value="LysM domain"/>
    <property type="match status" value="1"/>
</dbReference>
<feature type="compositionally biased region" description="Polar residues" evidence="1">
    <location>
        <begin position="512"/>
        <end position="530"/>
    </location>
</feature>
<comment type="caution">
    <text evidence="3">The sequence shown here is derived from an EMBL/GenBank/DDBJ whole genome shotgun (WGS) entry which is preliminary data.</text>
</comment>
<evidence type="ECO:0000313" key="4">
    <source>
        <dbReference type="Proteomes" id="UP001287445"/>
    </source>
</evidence>
<dbReference type="CDD" id="cd00118">
    <property type="entry name" value="LysM"/>
    <property type="match status" value="1"/>
</dbReference>
<feature type="non-terminal residue" evidence="3">
    <location>
        <position position="1"/>
    </location>
</feature>
<dbReference type="InterPro" id="IPR036779">
    <property type="entry name" value="LysM_dom_sf"/>
</dbReference>
<dbReference type="PROSITE" id="PS51782">
    <property type="entry name" value="LYSM"/>
    <property type="match status" value="1"/>
</dbReference>
<organism evidence="3 4">
    <name type="scientific">Delftia acidovorans</name>
    <name type="common">Pseudomonas acidovorans</name>
    <name type="synonym">Comamonas acidovorans</name>
    <dbReference type="NCBI Taxonomy" id="80866"/>
    <lineage>
        <taxon>Bacteria</taxon>
        <taxon>Pseudomonadati</taxon>
        <taxon>Pseudomonadota</taxon>
        <taxon>Betaproteobacteria</taxon>
        <taxon>Burkholderiales</taxon>
        <taxon>Comamonadaceae</taxon>
        <taxon>Delftia</taxon>
    </lineage>
</organism>
<dbReference type="AlphaFoldDB" id="A0AAJ2R1I7"/>
<name>A0AAJ2R1I7_DELAC</name>
<dbReference type="Proteomes" id="UP001287445">
    <property type="component" value="Unassembled WGS sequence"/>
</dbReference>
<dbReference type="EMBL" id="JAWWMZ010000011">
    <property type="protein sequence ID" value="MDX4956330.1"/>
    <property type="molecule type" value="Genomic_DNA"/>
</dbReference>
<dbReference type="InterPro" id="IPR018392">
    <property type="entry name" value="LysM"/>
</dbReference>
<protein>
    <submittedName>
        <fullName evidence="3">LysM peptidoglycan-binding domain-containing protein</fullName>
    </submittedName>
</protein>
<gene>
    <name evidence="3" type="ORF">SGN30_23185</name>
</gene>
<dbReference type="Pfam" id="PF01476">
    <property type="entry name" value="LysM"/>
    <property type="match status" value="1"/>
</dbReference>
<evidence type="ECO:0000256" key="1">
    <source>
        <dbReference type="SAM" id="MobiDB-lite"/>
    </source>
</evidence>
<evidence type="ECO:0000259" key="2">
    <source>
        <dbReference type="PROSITE" id="PS51782"/>
    </source>
</evidence>
<feature type="domain" description="LysM" evidence="2">
    <location>
        <begin position="90"/>
        <end position="139"/>
    </location>
</feature>
<evidence type="ECO:0000313" key="3">
    <source>
        <dbReference type="EMBL" id="MDX4956330.1"/>
    </source>
</evidence>
<dbReference type="RefSeq" id="WP_319075775.1">
    <property type="nucleotide sequence ID" value="NZ_JAWWMZ010000011.1"/>
</dbReference>
<feature type="region of interest" description="Disordered" evidence="1">
    <location>
        <begin position="512"/>
        <end position="533"/>
    </location>
</feature>
<reference evidence="3" key="1">
    <citation type="submission" date="2023-11" db="EMBL/GenBank/DDBJ databases">
        <title>Identification and selenium tolerance of Delftia acidovorans R3-25.</title>
        <authorList>
            <person name="Zhang S."/>
            <person name="Liu Y."/>
            <person name="Guo Y."/>
        </authorList>
    </citation>
    <scope>NUCLEOTIDE SEQUENCE</scope>
    <source>
        <strain evidence="3">R3-25</strain>
    </source>
</reference>